<name>A0A438MF78_9ACTN</name>
<dbReference type="Proteomes" id="UP000284824">
    <property type="component" value="Unassembled WGS sequence"/>
</dbReference>
<comment type="caution">
    <text evidence="2">The sequence shown here is derived from an EMBL/GenBank/DDBJ whole genome shotgun (WGS) entry which is preliminary data.</text>
</comment>
<reference evidence="2 3" key="1">
    <citation type="submission" date="2019-01" db="EMBL/GenBank/DDBJ databases">
        <title>Sequencing the genomes of 1000 actinobacteria strains.</title>
        <authorList>
            <person name="Klenk H.-P."/>
        </authorList>
    </citation>
    <scope>NUCLEOTIDE SEQUENCE [LARGE SCALE GENOMIC DNA]</scope>
    <source>
        <strain evidence="2 3">DSM 43925</strain>
    </source>
</reference>
<feature type="transmembrane region" description="Helical" evidence="1">
    <location>
        <begin position="118"/>
        <end position="134"/>
    </location>
</feature>
<keyword evidence="1" id="KW-0812">Transmembrane</keyword>
<accession>A0A438MF78</accession>
<sequence length="270" mass="29211">MNALIRAALVGAVIGLAEAALADYMVETDDPRVFLLMVLGAFPASMLLCLWGRLPHGWLISVLGPVSVIACFAAAQIPGMHYEVLGEWGSRLFYMSIGAGAFAFAAALMTPMRLARRLSALAMIAVIGATAWMGRSNVAALFGAQAMAAEGVPLIAPDLPEYRLADVTTGDQTIALWYERRRDRADLLVSIDQRNDWTTPERDCQSSSELRVCREVSAEVWIGTGEARTSMIATRGDALVEVSSGTATEAELLAVLPTFRPVEIWELAWH</sequence>
<feature type="transmembrane region" description="Helical" evidence="1">
    <location>
        <begin position="32"/>
        <end position="51"/>
    </location>
</feature>
<proteinExistence type="predicted"/>
<dbReference type="AlphaFoldDB" id="A0A438MF78"/>
<evidence type="ECO:0000313" key="2">
    <source>
        <dbReference type="EMBL" id="RVX44479.1"/>
    </source>
</evidence>
<protein>
    <submittedName>
        <fullName evidence="2">Uncharacterized protein</fullName>
    </submittedName>
</protein>
<evidence type="ECO:0000256" key="1">
    <source>
        <dbReference type="SAM" id="Phobius"/>
    </source>
</evidence>
<keyword evidence="3" id="KW-1185">Reference proteome</keyword>
<evidence type="ECO:0000313" key="3">
    <source>
        <dbReference type="Proteomes" id="UP000284824"/>
    </source>
</evidence>
<organism evidence="2 3">
    <name type="scientific">Nonomuraea polychroma</name>
    <dbReference type="NCBI Taxonomy" id="46176"/>
    <lineage>
        <taxon>Bacteria</taxon>
        <taxon>Bacillati</taxon>
        <taxon>Actinomycetota</taxon>
        <taxon>Actinomycetes</taxon>
        <taxon>Streptosporangiales</taxon>
        <taxon>Streptosporangiaceae</taxon>
        <taxon>Nonomuraea</taxon>
    </lineage>
</organism>
<feature type="transmembrane region" description="Helical" evidence="1">
    <location>
        <begin position="58"/>
        <end position="80"/>
    </location>
</feature>
<feature type="transmembrane region" description="Helical" evidence="1">
    <location>
        <begin position="92"/>
        <end position="111"/>
    </location>
</feature>
<keyword evidence="1" id="KW-1133">Transmembrane helix</keyword>
<gene>
    <name evidence="2" type="ORF">EDD27_7213</name>
</gene>
<keyword evidence="1" id="KW-0472">Membrane</keyword>
<dbReference type="EMBL" id="SAUN01000001">
    <property type="protein sequence ID" value="RVX44479.1"/>
    <property type="molecule type" value="Genomic_DNA"/>
</dbReference>